<evidence type="ECO:0000259" key="9">
    <source>
        <dbReference type="Pfam" id="PF00391"/>
    </source>
</evidence>
<dbReference type="PANTHER" id="PTHR46244">
    <property type="entry name" value="PHOSPHOENOLPYRUVATE-PROTEIN PHOSPHOTRANSFERASE"/>
    <property type="match status" value="1"/>
</dbReference>
<dbReference type="Gene3D" id="3.50.30.10">
    <property type="entry name" value="Phosphohistidine domain"/>
    <property type="match status" value="1"/>
</dbReference>
<dbReference type="InterPro" id="IPR008279">
    <property type="entry name" value="PEP-util_enz_mobile_dom"/>
</dbReference>
<evidence type="ECO:0000256" key="5">
    <source>
        <dbReference type="ARBA" id="ARBA00022723"/>
    </source>
</evidence>
<organism evidence="12 13">
    <name type="scientific">Lachnoclostridium phytofermentans</name>
    <dbReference type="NCBI Taxonomy" id="66219"/>
    <lineage>
        <taxon>Bacteria</taxon>
        <taxon>Bacillati</taxon>
        <taxon>Bacillota</taxon>
        <taxon>Clostridia</taxon>
        <taxon>Lachnospirales</taxon>
        <taxon>Lachnospiraceae</taxon>
    </lineage>
</organism>
<dbReference type="InterPro" id="IPR015813">
    <property type="entry name" value="Pyrv/PenolPyrv_kinase-like_dom"/>
</dbReference>
<evidence type="ECO:0000256" key="2">
    <source>
        <dbReference type="ARBA" id="ARBA00007837"/>
    </source>
</evidence>
<dbReference type="InterPro" id="IPR008731">
    <property type="entry name" value="PTS_EIN"/>
</dbReference>
<evidence type="ECO:0000259" key="10">
    <source>
        <dbReference type="Pfam" id="PF02896"/>
    </source>
</evidence>
<dbReference type="GO" id="GO:0046872">
    <property type="term" value="F:metal ion binding"/>
    <property type="evidence" value="ECO:0007669"/>
    <property type="project" value="UniProtKB-KW"/>
</dbReference>
<dbReference type="Pfam" id="PF02896">
    <property type="entry name" value="PEP-utilizers_C"/>
    <property type="match status" value="1"/>
</dbReference>
<gene>
    <name evidence="12" type="ORF">DHW61_07535</name>
</gene>
<accession>A0A3D2X539</accession>
<keyword evidence="7" id="KW-0460">Magnesium</keyword>
<evidence type="ECO:0000313" key="12">
    <source>
        <dbReference type="EMBL" id="HCL02251.1"/>
    </source>
</evidence>
<dbReference type="Proteomes" id="UP000262969">
    <property type="component" value="Unassembled WGS sequence"/>
</dbReference>
<dbReference type="Pfam" id="PF00391">
    <property type="entry name" value="PEP-utilizers"/>
    <property type="match status" value="1"/>
</dbReference>
<evidence type="ECO:0000256" key="6">
    <source>
        <dbReference type="ARBA" id="ARBA00022777"/>
    </source>
</evidence>
<evidence type="ECO:0000256" key="8">
    <source>
        <dbReference type="ARBA" id="ARBA00033235"/>
    </source>
</evidence>
<sequence>MNKLHGGISAFEGIAIGQAYVVTEKLLTIPKHLLLENQLSSEYQRYLSAVEEVSSQLLTLQDSTSILAAQAELVRDESIMDHVKLAINQRRSNAELAVYESYQDYLTLFEQSEDPYLKERVTDIIEVRELLLSHLQGVSSRPFENLTRPSIIIADDLSPSETLAIPINLIKGLILGQGSSNSHIALIAKSLEIPAIVAAKELLPQFTNGEELILDAYETDIIQNPTLNQKEEYQTKLREFLALKEEEANLISLPVITLTGKPIKLSGNAMNLEEVAKLREIGCQHIGMFRSEFLYLNRNHLPSEQEQYQAYKDILLLADGEVTIRTLDIGGDKTLPYYPLPAENNPFLGYRGIRIYLDREELWKPQLR</sequence>
<comment type="cofactor">
    <cofactor evidence="1">
        <name>Mg(2+)</name>
        <dbReference type="ChEBI" id="CHEBI:18420"/>
    </cofactor>
</comment>
<keyword evidence="5" id="KW-0479">Metal-binding</keyword>
<dbReference type="SUPFAM" id="SSF51621">
    <property type="entry name" value="Phosphoenolpyruvate/pyruvate domain"/>
    <property type="match status" value="1"/>
</dbReference>
<name>A0A3D2X539_9FIRM</name>
<feature type="domain" description="Phosphotransferase system enzyme I N-terminal" evidence="11">
    <location>
        <begin position="7"/>
        <end position="120"/>
    </location>
</feature>
<proteinExistence type="inferred from homology"/>
<dbReference type="Pfam" id="PF05524">
    <property type="entry name" value="PEP-utilisers_N"/>
    <property type="match status" value="1"/>
</dbReference>
<dbReference type="InterPro" id="IPR040442">
    <property type="entry name" value="Pyrv_kinase-like_dom_sf"/>
</dbReference>
<dbReference type="EMBL" id="DPVV01000249">
    <property type="protein sequence ID" value="HCL02251.1"/>
    <property type="molecule type" value="Genomic_DNA"/>
</dbReference>
<evidence type="ECO:0000256" key="7">
    <source>
        <dbReference type="ARBA" id="ARBA00022842"/>
    </source>
</evidence>
<evidence type="ECO:0000259" key="11">
    <source>
        <dbReference type="Pfam" id="PF05524"/>
    </source>
</evidence>
<feature type="domain" description="PEP-utilising enzyme C-terminal" evidence="10">
    <location>
        <begin position="245"/>
        <end position="368"/>
    </location>
</feature>
<dbReference type="SUPFAM" id="SSF52009">
    <property type="entry name" value="Phosphohistidine domain"/>
    <property type="match status" value="1"/>
</dbReference>
<evidence type="ECO:0000256" key="4">
    <source>
        <dbReference type="ARBA" id="ARBA00022679"/>
    </source>
</evidence>
<dbReference type="AlphaFoldDB" id="A0A3D2X539"/>
<reference evidence="12 13" key="1">
    <citation type="journal article" date="2018" name="Nat. Biotechnol.">
        <title>A standardized bacterial taxonomy based on genome phylogeny substantially revises the tree of life.</title>
        <authorList>
            <person name="Parks D.H."/>
            <person name="Chuvochina M."/>
            <person name="Waite D.W."/>
            <person name="Rinke C."/>
            <person name="Skarshewski A."/>
            <person name="Chaumeil P.A."/>
            <person name="Hugenholtz P."/>
        </authorList>
    </citation>
    <scope>NUCLEOTIDE SEQUENCE [LARGE SCALE GENOMIC DNA]</scope>
    <source>
        <strain evidence="12">UBA11728</strain>
    </source>
</reference>
<dbReference type="InterPro" id="IPR036618">
    <property type="entry name" value="PtsI_HPr-bd_sf"/>
</dbReference>
<dbReference type="GO" id="GO:0009401">
    <property type="term" value="P:phosphoenolpyruvate-dependent sugar phosphotransferase system"/>
    <property type="evidence" value="ECO:0007669"/>
    <property type="project" value="InterPro"/>
</dbReference>
<keyword evidence="6" id="KW-0418">Kinase</keyword>
<evidence type="ECO:0000256" key="1">
    <source>
        <dbReference type="ARBA" id="ARBA00001946"/>
    </source>
</evidence>
<evidence type="ECO:0000313" key="13">
    <source>
        <dbReference type="Proteomes" id="UP000262969"/>
    </source>
</evidence>
<comment type="caution">
    <text evidence="12">The sequence shown here is derived from an EMBL/GenBank/DDBJ whole genome shotgun (WGS) entry which is preliminary data.</text>
</comment>
<comment type="similarity">
    <text evidence="2">Belongs to the PEP-utilizing enzyme family.</text>
</comment>
<dbReference type="PANTHER" id="PTHR46244:SF3">
    <property type="entry name" value="PHOSPHOENOLPYRUVATE-PROTEIN PHOSPHOTRANSFERASE"/>
    <property type="match status" value="1"/>
</dbReference>
<feature type="non-terminal residue" evidence="12">
    <location>
        <position position="368"/>
    </location>
</feature>
<keyword evidence="4" id="KW-0808">Transferase</keyword>
<dbReference type="Gene3D" id="1.10.274.10">
    <property type="entry name" value="PtsI, HPr-binding domain"/>
    <property type="match status" value="1"/>
</dbReference>
<dbReference type="InterPro" id="IPR000121">
    <property type="entry name" value="PEP_util_C"/>
</dbReference>
<dbReference type="SUPFAM" id="SSF47831">
    <property type="entry name" value="Enzyme I of the PEP:sugar phosphotransferase system HPr-binding (sub)domain"/>
    <property type="match status" value="1"/>
</dbReference>
<protein>
    <recommendedName>
        <fullName evidence="3">Phosphoenolpyruvate-protein phosphotransferase</fullName>
    </recommendedName>
    <alternativeName>
        <fullName evidence="8">Phosphotransferase system, enzyme I</fullName>
    </alternativeName>
</protein>
<dbReference type="InterPro" id="IPR036637">
    <property type="entry name" value="Phosphohistidine_dom_sf"/>
</dbReference>
<dbReference type="InterPro" id="IPR050499">
    <property type="entry name" value="PEP-utilizing_PTS_enzyme"/>
</dbReference>
<dbReference type="GO" id="GO:0016301">
    <property type="term" value="F:kinase activity"/>
    <property type="evidence" value="ECO:0007669"/>
    <property type="project" value="UniProtKB-KW"/>
</dbReference>
<feature type="domain" description="PEP-utilising enzyme mobile" evidence="9">
    <location>
        <begin position="148"/>
        <end position="217"/>
    </location>
</feature>
<dbReference type="Gene3D" id="3.20.20.60">
    <property type="entry name" value="Phosphoenolpyruvate-binding domains"/>
    <property type="match status" value="1"/>
</dbReference>
<evidence type="ECO:0000256" key="3">
    <source>
        <dbReference type="ARBA" id="ARBA00016544"/>
    </source>
</evidence>